<feature type="region of interest" description="Disordered" evidence="1">
    <location>
        <begin position="245"/>
        <end position="292"/>
    </location>
</feature>
<dbReference type="VEuPathDB" id="AmoebaDB:FDP41_012068"/>
<dbReference type="VEuPathDB" id="AmoebaDB:NfTy_023680"/>
<feature type="compositionally biased region" description="Basic and acidic residues" evidence="1">
    <location>
        <begin position="245"/>
        <end position="286"/>
    </location>
</feature>
<comment type="caution">
    <text evidence="2">The sequence shown here is derived from an EMBL/GenBank/DDBJ whole genome shotgun (WGS) entry which is preliminary data.</text>
</comment>
<evidence type="ECO:0000313" key="3">
    <source>
        <dbReference type="Proteomes" id="UP000444721"/>
    </source>
</evidence>
<dbReference type="OrthoDB" id="10383363at2759"/>
<name>A0A6A5BY52_NAEFO</name>
<dbReference type="Proteomes" id="UP000444721">
    <property type="component" value="Unassembled WGS sequence"/>
</dbReference>
<organism evidence="2 3">
    <name type="scientific">Naegleria fowleri</name>
    <name type="common">Brain eating amoeba</name>
    <dbReference type="NCBI Taxonomy" id="5763"/>
    <lineage>
        <taxon>Eukaryota</taxon>
        <taxon>Discoba</taxon>
        <taxon>Heterolobosea</taxon>
        <taxon>Tetramitia</taxon>
        <taxon>Eutetramitia</taxon>
        <taxon>Vahlkampfiidae</taxon>
        <taxon>Naegleria</taxon>
    </lineage>
</organism>
<evidence type="ECO:0000313" key="2">
    <source>
        <dbReference type="EMBL" id="KAF0982207.1"/>
    </source>
</evidence>
<protein>
    <submittedName>
        <fullName evidence="2">Uncharacterized protein</fullName>
    </submittedName>
</protein>
<gene>
    <name evidence="2" type="ORF">FDP41_012068</name>
</gene>
<keyword evidence="3" id="KW-1185">Reference proteome</keyword>
<accession>A0A6A5BY52</accession>
<dbReference type="AlphaFoldDB" id="A0A6A5BY52"/>
<sequence>MTTPLSFNGYFVRDDRRIYQSFNTAPSTFGPFFYMFLTPDRLIEGQAGVLSFYTPNSGQLTRTPFIYLTEFPDVFQRIQLCPVYDVYNYGMYLQVTQFWGNTELGRTQMRYLWYLNFGGGQNNTNQPTSINSTRSFVTTATTNTNANDLPNAVLAPASSLPKPEDLDLENPFHPQGVTVKDIIRVRLDDKTGEWCCENEEHLEHFETHIKPKLVVPKDQVPQYLSNRMSDEEIKKFKKKWLAEQEKKNHKNEKEHEKEDDKHALHVEKKDGRHDKKHNDDKKHEEISSEQDSARIVTTEASMNTINTATANNPFTSLFNYYPDPSNWLMPDYYQENSGKKWQIYDVWYTGFKLQNTAAGDKRTATAAWEWDSNKGKYIIYFKFFDPTGNILQALLRGSSDDMFNVKLENGDTFAGGFNPYNWEP</sequence>
<dbReference type="RefSeq" id="XP_044566920.1">
    <property type="nucleotide sequence ID" value="XM_044702547.1"/>
</dbReference>
<dbReference type="VEuPathDB" id="AmoebaDB:NF0080510"/>
<dbReference type="EMBL" id="VFQX01000012">
    <property type="protein sequence ID" value="KAF0982207.1"/>
    <property type="molecule type" value="Genomic_DNA"/>
</dbReference>
<reference evidence="2 3" key="1">
    <citation type="journal article" date="2019" name="Sci. Rep.">
        <title>Nanopore sequencing improves the draft genome of the human pathogenic amoeba Naegleria fowleri.</title>
        <authorList>
            <person name="Liechti N."/>
            <person name="Schurch N."/>
            <person name="Bruggmann R."/>
            <person name="Wittwer M."/>
        </authorList>
    </citation>
    <scope>NUCLEOTIDE SEQUENCE [LARGE SCALE GENOMIC DNA]</scope>
    <source>
        <strain evidence="2 3">ATCC 30894</strain>
    </source>
</reference>
<dbReference type="GeneID" id="68119283"/>
<proteinExistence type="predicted"/>
<evidence type="ECO:0000256" key="1">
    <source>
        <dbReference type="SAM" id="MobiDB-lite"/>
    </source>
</evidence>